<proteinExistence type="predicted"/>
<reference evidence="2 3" key="1">
    <citation type="submission" date="2024-04" db="EMBL/GenBank/DDBJ databases">
        <title>Genome assembly C_amara_ONT_v2.</title>
        <authorList>
            <person name="Yant L."/>
            <person name="Moore C."/>
            <person name="Slenker M."/>
        </authorList>
    </citation>
    <scope>NUCLEOTIDE SEQUENCE [LARGE SCALE GENOMIC DNA]</scope>
    <source>
        <tissue evidence="2">Leaf</tissue>
    </source>
</reference>
<name>A0ABD1C2W6_CARAN</name>
<organism evidence="2 3">
    <name type="scientific">Cardamine amara subsp. amara</name>
    <dbReference type="NCBI Taxonomy" id="228776"/>
    <lineage>
        <taxon>Eukaryota</taxon>
        <taxon>Viridiplantae</taxon>
        <taxon>Streptophyta</taxon>
        <taxon>Embryophyta</taxon>
        <taxon>Tracheophyta</taxon>
        <taxon>Spermatophyta</taxon>
        <taxon>Magnoliopsida</taxon>
        <taxon>eudicotyledons</taxon>
        <taxon>Gunneridae</taxon>
        <taxon>Pentapetalae</taxon>
        <taxon>rosids</taxon>
        <taxon>malvids</taxon>
        <taxon>Brassicales</taxon>
        <taxon>Brassicaceae</taxon>
        <taxon>Cardamineae</taxon>
        <taxon>Cardamine</taxon>
    </lineage>
</organism>
<evidence type="ECO:0000313" key="3">
    <source>
        <dbReference type="Proteomes" id="UP001558713"/>
    </source>
</evidence>
<keyword evidence="3" id="KW-1185">Reference proteome</keyword>
<dbReference type="AlphaFoldDB" id="A0ABD1C2W6"/>
<sequence>MLQLKEYVREFMSCEVGDGRFASFWFDNWTDLGQLITLIGDNGPRLLRIRLDARVADATRLGSWHLPAARSDSAQELQIRLIDDIPPPNLNRGSDSFLWRHVPRFSFATWLALRNRLPTRDRLRGWGMDVPSSCLLCSNGLETHDHLFFSCPFSL</sequence>
<dbReference type="EMBL" id="JBANAX010000066">
    <property type="protein sequence ID" value="KAL1223760.1"/>
    <property type="molecule type" value="Genomic_DNA"/>
</dbReference>
<gene>
    <name evidence="2" type="ORF">V5N11_020313</name>
</gene>
<evidence type="ECO:0000259" key="1">
    <source>
        <dbReference type="Pfam" id="PF13966"/>
    </source>
</evidence>
<dbReference type="Pfam" id="PF13966">
    <property type="entry name" value="zf-RVT"/>
    <property type="match status" value="1"/>
</dbReference>
<dbReference type="Proteomes" id="UP001558713">
    <property type="component" value="Unassembled WGS sequence"/>
</dbReference>
<evidence type="ECO:0000313" key="2">
    <source>
        <dbReference type="EMBL" id="KAL1223760.1"/>
    </source>
</evidence>
<protein>
    <recommendedName>
        <fullName evidence="1">Reverse transcriptase zinc-binding domain-containing protein</fullName>
    </recommendedName>
</protein>
<accession>A0ABD1C2W6</accession>
<dbReference type="InterPro" id="IPR026960">
    <property type="entry name" value="RVT-Znf"/>
</dbReference>
<comment type="caution">
    <text evidence="2">The sequence shown here is derived from an EMBL/GenBank/DDBJ whole genome shotgun (WGS) entry which is preliminary data.</text>
</comment>
<feature type="domain" description="Reverse transcriptase zinc-binding" evidence="1">
    <location>
        <begin position="99"/>
        <end position="154"/>
    </location>
</feature>